<accession>A0A5N5TL88</accession>
<dbReference type="EMBL" id="SEYY01000590">
    <property type="protein sequence ID" value="KAB7506911.1"/>
    <property type="molecule type" value="Genomic_DNA"/>
</dbReference>
<evidence type="ECO:0000313" key="1">
    <source>
        <dbReference type="EMBL" id="KAB7506911.1"/>
    </source>
</evidence>
<reference evidence="1 2" key="1">
    <citation type="journal article" date="2019" name="PLoS Biol.">
        <title>Sex chromosomes control vertical transmission of feminizing Wolbachia symbionts in an isopod.</title>
        <authorList>
            <person name="Becking T."/>
            <person name="Chebbi M.A."/>
            <person name="Giraud I."/>
            <person name="Moumen B."/>
            <person name="Laverre T."/>
            <person name="Caubet Y."/>
            <person name="Peccoud J."/>
            <person name="Gilbert C."/>
            <person name="Cordaux R."/>
        </authorList>
    </citation>
    <scope>NUCLEOTIDE SEQUENCE [LARGE SCALE GENOMIC DNA]</scope>
    <source>
        <strain evidence="1">ANa2</strain>
        <tissue evidence="1">Whole body excluding digestive tract and cuticle</tissue>
    </source>
</reference>
<comment type="caution">
    <text evidence="1">The sequence shown here is derived from an EMBL/GenBank/DDBJ whole genome shotgun (WGS) entry which is preliminary data.</text>
</comment>
<keyword evidence="2" id="KW-1185">Reference proteome</keyword>
<dbReference type="Proteomes" id="UP000326759">
    <property type="component" value="Unassembled WGS sequence"/>
</dbReference>
<sequence>MFCAINNIFNSFRSVFEKNDSTRQDVIHISNSSTRGDSPSHQIFHLQEDSNTLPNYGNRLRRNRDQFSQDLVDKPQNNWENTQKFQNTWDDSQDIGGPFNALRVQLNANPGGEYREQEREFAEEDFSAFQFPDDLSRRESLILRNGLASTSQNVLLTGSSAAVFPNVGFSVPLNSELGVHPSHINGFDADLEDDITKMAAQRDQQRGNTIKFNRGMMGPILSKDVRIF</sequence>
<name>A0A5N5TL88_9CRUS</name>
<gene>
    <name evidence="1" type="ORF">Anas_05677</name>
</gene>
<dbReference type="AlphaFoldDB" id="A0A5N5TL88"/>
<organism evidence="1 2">
    <name type="scientific">Armadillidium nasatum</name>
    <dbReference type="NCBI Taxonomy" id="96803"/>
    <lineage>
        <taxon>Eukaryota</taxon>
        <taxon>Metazoa</taxon>
        <taxon>Ecdysozoa</taxon>
        <taxon>Arthropoda</taxon>
        <taxon>Crustacea</taxon>
        <taxon>Multicrustacea</taxon>
        <taxon>Malacostraca</taxon>
        <taxon>Eumalacostraca</taxon>
        <taxon>Peracarida</taxon>
        <taxon>Isopoda</taxon>
        <taxon>Oniscidea</taxon>
        <taxon>Crinocheta</taxon>
        <taxon>Armadillidiidae</taxon>
        <taxon>Armadillidium</taxon>
    </lineage>
</organism>
<protein>
    <submittedName>
        <fullName evidence="1">Uncharacterized protein</fullName>
    </submittedName>
</protein>
<evidence type="ECO:0000313" key="2">
    <source>
        <dbReference type="Proteomes" id="UP000326759"/>
    </source>
</evidence>
<proteinExistence type="predicted"/>